<evidence type="ECO:0000313" key="11">
    <source>
        <dbReference type="Proteomes" id="UP000187283"/>
    </source>
</evidence>
<keyword evidence="6" id="KW-0443">Lipid metabolism</keyword>
<reference evidence="10 11" key="1">
    <citation type="submission" date="2017-01" db="EMBL/GenBank/DDBJ databases">
        <authorList>
            <person name="Mah S.A."/>
            <person name="Swanson W.J."/>
            <person name="Moy G.W."/>
            <person name="Vacquier V.D."/>
        </authorList>
    </citation>
    <scope>NUCLEOTIDE SEQUENCE [LARGE SCALE GENOMIC DNA]</scope>
    <source>
        <strain evidence="10 11">GSMNP</strain>
    </source>
</reference>
<dbReference type="Gene3D" id="3.90.226.10">
    <property type="entry name" value="2-enoyl-CoA Hydratase, Chain A, domain 1"/>
    <property type="match status" value="1"/>
</dbReference>
<protein>
    <submittedName>
        <fullName evidence="10">Delta(3,5)-Delta(2,4)-dienoyl-CoA isomerase, mitochondrial</fullName>
    </submittedName>
</protein>
<dbReference type="FunFam" id="3.90.226.10:FF:000024">
    <property type="entry name" value="Delta3,5-delta2,4-dienoyl-CoA isomerase"/>
    <property type="match status" value="1"/>
</dbReference>
<evidence type="ECO:0000256" key="3">
    <source>
        <dbReference type="ARBA" id="ARBA00005254"/>
    </source>
</evidence>
<keyword evidence="8 10" id="KW-0413">Isomerase</keyword>
<evidence type="ECO:0000256" key="2">
    <source>
        <dbReference type="ARBA" id="ARBA00005005"/>
    </source>
</evidence>
<sequence length="284" mass="31186">MSRVISKAFKTLKLEAPASGVLHVSLNRPENFNAVNPQMWLDLKACFEQIKMDNDVNAVVLSGSGKNFCAGLDLKEGLPLTSGLEQPTETPRDIARKGYYNHMMVLELQKSISAIEECSKPVLCAIDNACIGAGVDIATSCDIRYCTKDAFFSIKEVDIGMAADVGTLQRLPKVVGNISWARELAFTARKALADEALQFGLVSRIFNDKKELLDFTLKMAADIANKSPVAVTSTKTVLNYSRDHSVQDGLNHVALWNTLMHNTDDVNNAITSFLKKKSPKFSKL</sequence>
<dbReference type="GO" id="GO:0005739">
    <property type="term" value="C:mitochondrion"/>
    <property type="evidence" value="ECO:0007669"/>
    <property type="project" value="TreeGrafter"/>
</dbReference>
<dbReference type="AlphaFoldDB" id="A0A1R1Y710"/>
<name>A0A1R1Y710_9FUNG</name>
<evidence type="ECO:0000256" key="7">
    <source>
        <dbReference type="ARBA" id="ARBA00023140"/>
    </source>
</evidence>
<dbReference type="Pfam" id="PF00378">
    <property type="entry name" value="ECH_1"/>
    <property type="match status" value="1"/>
</dbReference>
<dbReference type="SUPFAM" id="SSF52096">
    <property type="entry name" value="ClpP/crotonase"/>
    <property type="match status" value="1"/>
</dbReference>
<proteinExistence type="inferred from homology"/>
<dbReference type="UniPathway" id="UPA00659"/>
<dbReference type="Proteomes" id="UP000187283">
    <property type="component" value="Unassembled WGS sequence"/>
</dbReference>
<dbReference type="EMBL" id="LSSN01002968">
    <property type="protein sequence ID" value="OMJ14673.1"/>
    <property type="molecule type" value="Genomic_DNA"/>
</dbReference>
<dbReference type="EMBL" id="LSSN01000715">
    <property type="protein sequence ID" value="OMJ22650.1"/>
    <property type="molecule type" value="Genomic_DNA"/>
</dbReference>
<dbReference type="InterPro" id="IPR014748">
    <property type="entry name" value="Enoyl-CoA_hydra_C"/>
</dbReference>
<keyword evidence="11" id="KW-1185">Reference proteome</keyword>
<comment type="pathway">
    <text evidence="2">Lipid metabolism; fatty acid beta-oxidation.</text>
</comment>
<dbReference type="InterPro" id="IPR045002">
    <property type="entry name" value="Ech1-like"/>
</dbReference>
<comment type="similarity">
    <text evidence="3">Belongs to the enoyl-CoA hydratase/isomerase family.</text>
</comment>
<dbReference type="FunFam" id="1.10.12.10:FF:000004">
    <property type="entry name" value="Delta3,5-delta2,4-dienoyl-CoA isomerase"/>
    <property type="match status" value="1"/>
</dbReference>
<keyword evidence="5" id="KW-0007">Acetylation</keyword>
<comment type="subcellular location">
    <subcellularLocation>
        <location evidence="1">Peroxisome</location>
    </subcellularLocation>
</comment>
<comment type="caution">
    <text evidence="10">The sequence shown here is derived from an EMBL/GenBank/DDBJ whole genome shotgun (WGS) entry which is preliminary data.</text>
</comment>
<evidence type="ECO:0000256" key="4">
    <source>
        <dbReference type="ARBA" id="ARBA00022832"/>
    </source>
</evidence>
<keyword evidence="7" id="KW-0576">Peroxisome</keyword>
<evidence type="ECO:0000256" key="1">
    <source>
        <dbReference type="ARBA" id="ARBA00004275"/>
    </source>
</evidence>
<dbReference type="GO" id="GO:0051750">
    <property type="term" value="F:delta(3,5)-delta(2,4)-dienoyl-CoA isomerase activity"/>
    <property type="evidence" value="ECO:0007669"/>
    <property type="project" value="TreeGrafter"/>
</dbReference>
<dbReference type="InterPro" id="IPR001753">
    <property type="entry name" value="Enoyl-CoA_hydra/iso"/>
</dbReference>
<accession>A0A1R1Y710</accession>
<gene>
    <name evidence="10" type="ORF">AYI70_g2748</name>
    <name evidence="9" type="ORF">AYI70_g7739</name>
</gene>
<keyword evidence="4" id="KW-0276">Fatty acid metabolism</keyword>
<dbReference type="Gene3D" id="1.10.12.10">
    <property type="entry name" value="Lyase 2-enoyl-coa Hydratase, Chain A, domain 2"/>
    <property type="match status" value="1"/>
</dbReference>
<dbReference type="GO" id="GO:0006635">
    <property type="term" value="P:fatty acid beta-oxidation"/>
    <property type="evidence" value="ECO:0007669"/>
    <property type="project" value="UniProtKB-UniPathway"/>
</dbReference>
<dbReference type="STRING" id="133412.A0A1R1Y710"/>
<evidence type="ECO:0000256" key="8">
    <source>
        <dbReference type="ARBA" id="ARBA00023235"/>
    </source>
</evidence>
<organism evidence="10 11">
    <name type="scientific">Smittium culicis</name>
    <dbReference type="NCBI Taxonomy" id="133412"/>
    <lineage>
        <taxon>Eukaryota</taxon>
        <taxon>Fungi</taxon>
        <taxon>Fungi incertae sedis</taxon>
        <taxon>Zoopagomycota</taxon>
        <taxon>Kickxellomycotina</taxon>
        <taxon>Harpellomycetes</taxon>
        <taxon>Harpellales</taxon>
        <taxon>Legeriomycetaceae</taxon>
        <taxon>Smittium</taxon>
    </lineage>
</organism>
<dbReference type="InterPro" id="IPR029045">
    <property type="entry name" value="ClpP/crotonase-like_dom_sf"/>
</dbReference>
<dbReference type="OrthoDB" id="14970at2759"/>
<dbReference type="GO" id="GO:0005777">
    <property type="term" value="C:peroxisome"/>
    <property type="evidence" value="ECO:0007669"/>
    <property type="project" value="UniProtKB-SubCell"/>
</dbReference>
<evidence type="ECO:0000256" key="6">
    <source>
        <dbReference type="ARBA" id="ARBA00023098"/>
    </source>
</evidence>
<dbReference type="PANTHER" id="PTHR43149">
    <property type="entry name" value="ENOYL-COA HYDRATASE"/>
    <property type="match status" value="1"/>
</dbReference>
<evidence type="ECO:0000256" key="5">
    <source>
        <dbReference type="ARBA" id="ARBA00022990"/>
    </source>
</evidence>
<dbReference type="CDD" id="cd06558">
    <property type="entry name" value="crotonase-like"/>
    <property type="match status" value="1"/>
</dbReference>
<evidence type="ECO:0000313" key="9">
    <source>
        <dbReference type="EMBL" id="OMJ14673.1"/>
    </source>
</evidence>
<dbReference type="PANTHER" id="PTHR43149:SF1">
    <property type="entry name" value="DELTA(3,5)-DELTA(2,4)-DIENOYL-COA ISOMERASE, MITOCHONDRIAL"/>
    <property type="match status" value="1"/>
</dbReference>
<evidence type="ECO:0000313" key="10">
    <source>
        <dbReference type="EMBL" id="OMJ22650.1"/>
    </source>
</evidence>